<comment type="caution">
    <text evidence="9">The sequence shown here is derived from an EMBL/GenBank/DDBJ whole genome shotgun (WGS) entry which is preliminary data.</text>
</comment>
<dbReference type="Gene3D" id="2.40.128.200">
    <property type="match status" value="1"/>
</dbReference>
<dbReference type="SUPFAM" id="SSF141488">
    <property type="entry name" value="YdhA-like"/>
    <property type="match status" value="1"/>
</dbReference>
<name>A0A839RKM2_9ACTN</name>
<evidence type="ECO:0000256" key="5">
    <source>
        <dbReference type="SAM" id="MobiDB-lite"/>
    </source>
</evidence>
<evidence type="ECO:0008006" key="11">
    <source>
        <dbReference type="Google" id="ProtNLM"/>
    </source>
</evidence>
<evidence type="ECO:0000313" key="10">
    <source>
        <dbReference type="Proteomes" id="UP000567922"/>
    </source>
</evidence>
<feature type="compositionally biased region" description="Low complexity" evidence="5">
    <location>
        <begin position="28"/>
        <end position="46"/>
    </location>
</feature>
<sequence length="212" mass="22786">MKRLIVLMVGLLATGCATTPPASDPDDTAPTSPPAAAETSAAAAPTFDCSAPSSEIESLVCTDTDMADLDSRLNSEYEQVLNTPGADKEALEASQIDWHSQREECTQEADPKGCVQQAYLTRLVELHIADPATAAPTEARYNCPDGEELTARYYNDGDPQAGVFTWEGNEVILFIEMSGSGARYGRDGVSFWEHQGEATFDYYGDSVVCEVA</sequence>
<accession>A0A839RKM2</accession>
<dbReference type="PANTHER" id="PTHR37549:SF1">
    <property type="entry name" value="LIPOPROTEIN LPRI"/>
    <property type="match status" value="1"/>
</dbReference>
<gene>
    <name evidence="9" type="ORF">FHU29_001371</name>
</gene>
<evidence type="ECO:0000259" key="7">
    <source>
        <dbReference type="Pfam" id="PF07007"/>
    </source>
</evidence>
<dbReference type="Proteomes" id="UP000567922">
    <property type="component" value="Unassembled WGS sequence"/>
</dbReference>
<dbReference type="Gene3D" id="1.20.1270.180">
    <property type="match status" value="1"/>
</dbReference>
<reference evidence="9 10" key="1">
    <citation type="submission" date="2020-08" db="EMBL/GenBank/DDBJ databases">
        <title>Sequencing the genomes of 1000 actinobacteria strains.</title>
        <authorList>
            <person name="Klenk H.-P."/>
        </authorList>
    </citation>
    <scope>NUCLEOTIDE SEQUENCE [LARGE SCALE GENOMIC DNA]</scope>
    <source>
        <strain evidence="9 10">DSM 45258</strain>
    </source>
</reference>
<dbReference type="PANTHER" id="PTHR37549">
    <property type="entry name" value="LIPOPROTEIN LPRI"/>
    <property type="match status" value="1"/>
</dbReference>
<evidence type="ECO:0000256" key="3">
    <source>
        <dbReference type="ARBA" id="ARBA00023139"/>
    </source>
</evidence>
<proteinExistence type="predicted"/>
<keyword evidence="1 6" id="KW-0732">Signal</keyword>
<dbReference type="InterPro" id="IPR018660">
    <property type="entry name" value="MliC"/>
</dbReference>
<evidence type="ECO:0000256" key="4">
    <source>
        <dbReference type="ARBA" id="ARBA00023288"/>
    </source>
</evidence>
<evidence type="ECO:0000256" key="2">
    <source>
        <dbReference type="ARBA" id="ARBA00023136"/>
    </source>
</evidence>
<evidence type="ECO:0000256" key="1">
    <source>
        <dbReference type="ARBA" id="ARBA00022729"/>
    </source>
</evidence>
<feature type="signal peptide" evidence="6">
    <location>
        <begin position="1"/>
        <end position="22"/>
    </location>
</feature>
<dbReference type="InterPro" id="IPR009739">
    <property type="entry name" value="LprI-like_N"/>
</dbReference>
<evidence type="ECO:0000256" key="6">
    <source>
        <dbReference type="SAM" id="SignalP"/>
    </source>
</evidence>
<evidence type="ECO:0000313" key="9">
    <source>
        <dbReference type="EMBL" id="MBB3036937.1"/>
    </source>
</evidence>
<feature type="domain" description="Lysozyme inhibitor LprI-like N-terminal" evidence="7">
    <location>
        <begin position="49"/>
        <end position="112"/>
    </location>
</feature>
<feature type="region of interest" description="Disordered" evidence="5">
    <location>
        <begin position="18"/>
        <end position="49"/>
    </location>
</feature>
<keyword evidence="4" id="KW-0449">Lipoprotein</keyword>
<dbReference type="OrthoDB" id="5565855at2"/>
<keyword evidence="2" id="KW-0472">Membrane</keyword>
<dbReference type="GO" id="GO:0005576">
    <property type="term" value="C:extracellular region"/>
    <property type="evidence" value="ECO:0007669"/>
    <property type="project" value="TreeGrafter"/>
</dbReference>
<keyword evidence="3" id="KW-0564">Palmitate</keyword>
<dbReference type="RefSeq" id="WP_064442035.1">
    <property type="nucleotide sequence ID" value="NZ_BDDI01000018.1"/>
</dbReference>
<feature type="domain" description="C-type lysozyme inhibitor" evidence="8">
    <location>
        <begin position="141"/>
        <end position="205"/>
    </location>
</feature>
<feature type="chain" id="PRO_5032427255" description="C-type lysozyme inhibitor domain-containing protein" evidence="6">
    <location>
        <begin position="23"/>
        <end position="212"/>
    </location>
</feature>
<dbReference type="PROSITE" id="PS51257">
    <property type="entry name" value="PROKAR_LIPOPROTEIN"/>
    <property type="match status" value="1"/>
</dbReference>
<dbReference type="Pfam" id="PF09864">
    <property type="entry name" value="MliC"/>
    <property type="match status" value="1"/>
</dbReference>
<dbReference type="InterPro" id="IPR036328">
    <property type="entry name" value="MliC_sf"/>
</dbReference>
<dbReference type="Pfam" id="PF07007">
    <property type="entry name" value="LprI"/>
    <property type="match status" value="1"/>
</dbReference>
<dbReference type="EMBL" id="JACHWS010000001">
    <property type="protein sequence ID" value="MBB3036937.1"/>
    <property type="molecule type" value="Genomic_DNA"/>
</dbReference>
<evidence type="ECO:0000259" key="8">
    <source>
        <dbReference type="Pfam" id="PF09864"/>
    </source>
</evidence>
<dbReference type="AlphaFoldDB" id="A0A839RKM2"/>
<protein>
    <recommendedName>
        <fullName evidence="11">C-type lysozyme inhibitor domain-containing protein</fullName>
    </recommendedName>
</protein>
<dbReference type="InterPro" id="IPR052755">
    <property type="entry name" value="Lysozyme_Inhibitor_LprI"/>
</dbReference>
<organism evidence="9 10">
    <name type="scientific">Hoyosella altamirensis</name>
    <dbReference type="NCBI Taxonomy" id="616997"/>
    <lineage>
        <taxon>Bacteria</taxon>
        <taxon>Bacillati</taxon>
        <taxon>Actinomycetota</taxon>
        <taxon>Actinomycetes</taxon>
        <taxon>Mycobacteriales</taxon>
        <taxon>Hoyosellaceae</taxon>
        <taxon>Hoyosella</taxon>
    </lineage>
</organism>
<keyword evidence="10" id="KW-1185">Reference proteome</keyword>